<evidence type="ECO:0000256" key="2">
    <source>
        <dbReference type="ARBA" id="ARBA00022527"/>
    </source>
</evidence>
<evidence type="ECO:0000256" key="4">
    <source>
        <dbReference type="ARBA" id="ARBA00022741"/>
    </source>
</evidence>
<evidence type="ECO:0000256" key="8">
    <source>
        <dbReference type="SAM" id="MobiDB-lite"/>
    </source>
</evidence>
<keyword evidence="9" id="KW-0812">Transmembrane</keyword>
<feature type="region of interest" description="Disordered" evidence="8">
    <location>
        <begin position="304"/>
        <end position="325"/>
    </location>
</feature>
<feature type="transmembrane region" description="Helical" evidence="9">
    <location>
        <begin position="441"/>
        <end position="459"/>
    </location>
</feature>
<dbReference type="InterPro" id="IPR008271">
    <property type="entry name" value="Ser/Thr_kinase_AS"/>
</dbReference>
<organism evidence="11 12">
    <name type="scientific">Gemmatimonas aurantiaca</name>
    <dbReference type="NCBI Taxonomy" id="173480"/>
    <lineage>
        <taxon>Bacteria</taxon>
        <taxon>Pseudomonadati</taxon>
        <taxon>Gemmatimonadota</taxon>
        <taxon>Gemmatimonadia</taxon>
        <taxon>Gemmatimonadales</taxon>
        <taxon>Gemmatimonadaceae</taxon>
        <taxon>Gemmatimonas</taxon>
    </lineage>
</organism>
<sequence length="703" mass="76203">MPMTPVDRAPAPLGGGANGAHGTDAALLRDRVSAAIGEQYLIHEEVGRGGMAVVYAAEDVRLQRPVALKVLPPDLAFRPDVRERFVREAQTAARLNHPHIVPIYAVHEAAGLVCFAMALVRGESLAARILRETRPDFAFVAKVMEQMADALAYAHAAGVVHRDIKPDNVLLDRESGRAMVTDFGIARAAESGSRLTQTGIAVGTPAFMSPEQAMGDKEVDGRSDLYSVGIVGYLMLAGRLPFEASSTPAMLMKHVSDTPPPLRSMRPDAPRALAEIVERCLAKRPQDRWENALQLRDALRRVQRDGSMHGATAATIPQPRPDRDLERFGHRAEDWAPRKVFEPAPAPRALPSPGALPPIPQLPPLPDGADRRTTREWRKANKEALKGWRAAVRDQRKHDTSVARVAQRDELRVAMQAAARAVTTPERIAARVMGFRRHLKWTAGASVGAAVSLFIGAGFNVDPMAVPFVAGIIGAVIGAQLSLVDFIKLRRMGISPSAALGEEWKRIAAVSDVRPHSAKVQELLDRVAGPAVMASRFAETVRNAADDRLVIADVTSKLSAADRDMIPDVAPTADALMERVGALASGLERLDRDLPGNLHGELSARLAATEAEPSTSPDRDRRLSLLSRQVSSLEELSARRDTMQRQLESASMALRTLRFDIVKLRTMGVGAAAEDITSATQEARALSRDLGYVIDAAEESRRL</sequence>
<name>A0A3D4VBQ8_9BACT</name>
<evidence type="ECO:0000256" key="3">
    <source>
        <dbReference type="ARBA" id="ARBA00022679"/>
    </source>
</evidence>
<dbReference type="Gene3D" id="1.10.510.10">
    <property type="entry name" value="Transferase(Phosphotransferase) domain 1"/>
    <property type="match status" value="1"/>
</dbReference>
<evidence type="ECO:0000256" key="6">
    <source>
        <dbReference type="ARBA" id="ARBA00022840"/>
    </source>
</evidence>
<evidence type="ECO:0000313" key="12">
    <source>
        <dbReference type="Proteomes" id="UP000264071"/>
    </source>
</evidence>
<dbReference type="InterPro" id="IPR000719">
    <property type="entry name" value="Prot_kinase_dom"/>
</dbReference>
<dbReference type="GO" id="GO:0004674">
    <property type="term" value="F:protein serine/threonine kinase activity"/>
    <property type="evidence" value="ECO:0007669"/>
    <property type="project" value="UniProtKB-KW"/>
</dbReference>
<feature type="binding site" evidence="7">
    <location>
        <position position="69"/>
    </location>
    <ligand>
        <name>ATP</name>
        <dbReference type="ChEBI" id="CHEBI:30616"/>
    </ligand>
</feature>
<keyword evidence="9" id="KW-1133">Transmembrane helix</keyword>
<dbReference type="PANTHER" id="PTHR43289">
    <property type="entry name" value="MITOGEN-ACTIVATED PROTEIN KINASE KINASE KINASE 20-RELATED"/>
    <property type="match status" value="1"/>
</dbReference>
<dbReference type="EMBL" id="DPIY01000010">
    <property type="protein sequence ID" value="HCT58172.1"/>
    <property type="molecule type" value="Genomic_DNA"/>
</dbReference>
<evidence type="ECO:0000256" key="9">
    <source>
        <dbReference type="SAM" id="Phobius"/>
    </source>
</evidence>
<reference evidence="11 12" key="1">
    <citation type="journal article" date="2018" name="Nat. Biotechnol.">
        <title>A standardized bacterial taxonomy based on genome phylogeny substantially revises the tree of life.</title>
        <authorList>
            <person name="Parks D.H."/>
            <person name="Chuvochina M."/>
            <person name="Waite D.W."/>
            <person name="Rinke C."/>
            <person name="Skarshewski A."/>
            <person name="Chaumeil P.A."/>
            <person name="Hugenholtz P."/>
        </authorList>
    </citation>
    <scope>NUCLEOTIDE SEQUENCE [LARGE SCALE GENOMIC DNA]</scope>
    <source>
        <strain evidence="11">UBA8844</strain>
    </source>
</reference>
<dbReference type="InterPro" id="IPR017441">
    <property type="entry name" value="Protein_kinase_ATP_BS"/>
</dbReference>
<dbReference type="Pfam" id="PF00069">
    <property type="entry name" value="Pkinase"/>
    <property type="match status" value="1"/>
</dbReference>
<dbReference type="FunFam" id="1.10.510.10:FF:000021">
    <property type="entry name" value="Serine/threonine protein kinase"/>
    <property type="match status" value="1"/>
</dbReference>
<accession>A0A3D4VBQ8</accession>
<comment type="caution">
    <text evidence="11">The sequence shown here is derived from an EMBL/GenBank/DDBJ whole genome shotgun (WGS) entry which is preliminary data.</text>
</comment>
<dbReference type="Gene3D" id="3.30.200.20">
    <property type="entry name" value="Phosphorylase Kinase, domain 1"/>
    <property type="match status" value="1"/>
</dbReference>
<keyword evidence="6 7" id="KW-0067">ATP-binding</keyword>
<feature type="transmembrane region" description="Helical" evidence="9">
    <location>
        <begin position="465"/>
        <end position="487"/>
    </location>
</feature>
<dbReference type="SMART" id="SM00220">
    <property type="entry name" value="S_TKc"/>
    <property type="match status" value="1"/>
</dbReference>
<evidence type="ECO:0000256" key="5">
    <source>
        <dbReference type="ARBA" id="ARBA00022777"/>
    </source>
</evidence>
<keyword evidence="4 7" id="KW-0547">Nucleotide-binding</keyword>
<evidence type="ECO:0000259" key="10">
    <source>
        <dbReference type="PROSITE" id="PS50011"/>
    </source>
</evidence>
<proteinExistence type="predicted"/>
<protein>
    <recommendedName>
        <fullName evidence="1">non-specific serine/threonine protein kinase</fullName>
        <ecNumber evidence="1">2.7.11.1</ecNumber>
    </recommendedName>
</protein>
<dbReference type="PROSITE" id="PS50011">
    <property type="entry name" value="PROTEIN_KINASE_DOM"/>
    <property type="match status" value="1"/>
</dbReference>
<dbReference type="PANTHER" id="PTHR43289:SF34">
    <property type="entry name" value="SERINE_THREONINE-PROTEIN KINASE YBDM-RELATED"/>
    <property type="match status" value="1"/>
</dbReference>
<evidence type="ECO:0000256" key="7">
    <source>
        <dbReference type="PROSITE-ProRule" id="PRU10141"/>
    </source>
</evidence>
<dbReference type="GO" id="GO:0005524">
    <property type="term" value="F:ATP binding"/>
    <property type="evidence" value="ECO:0007669"/>
    <property type="project" value="UniProtKB-UniRule"/>
</dbReference>
<dbReference type="SUPFAM" id="SSF56112">
    <property type="entry name" value="Protein kinase-like (PK-like)"/>
    <property type="match status" value="1"/>
</dbReference>
<keyword evidence="9" id="KW-0472">Membrane</keyword>
<evidence type="ECO:0000256" key="1">
    <source>
        <dbReference type="ARBA" id="ARBA00012513"/>
    </source>
</evidence>
<keyword evidence="2 11" id="KW-0723">Serine/threonine-protein kinase</keyword>
<keyword evidence="3" id="KW-0808">Transferase</keyword>
<gene>
    <name evidence="11" type="ORF">DGD08_13285</name>
</gene>
<feature type="domain" description="Protein kinase" evidence="10">
    <location>
        <begin position="40"/>
        <end position="300"/>
    </location>
</feature>
<feature type="compositionally biased region" description="Pro residues" evidence="8">
    <location>
        <begin position="344"/>
        <end position="366"/>
    </location>
</feature>
<dbReference type="AlphaFoldDB" id="A0A3D4VBQ8"/>
<feature type="region of interest" description="Disordered" evidence="8">
    <location>
        <begin position="339"/>
        <end position="371"/>
    </location>
</feature>
<dbReference type="PROSITE" id="PS00108">
    <property type="entry name" value="PROTEIN_KINASE_ST"/>
    <property type="match status" value="1"/>
</dbReference>
<dbReference type="Proteomes" id="UP000264071">
    <property type="component" value="Unassembled WGS sequence"/>
</dbReference>
<evidence type="ECO:0000313" key="11">
    <source>
        <dbReference type="EMBL" id="HCT58172.1"/>
    </source>
</evidence>
<dbReference type="CDD" id="cd14014">
    <property type="entry name" value="STKc_PknB_like"/>
    <property type="match status" value="1"/>
</dbReference>
<dbReference type="PROSITE" id="PS00107">
    <property type="entry name" value="PROTEIN_KINASE_ATP"/>
    <property type="match status" value="1"/>
</dbReference>
<keyword evidence="5 11" id="KW-0418">Kinase</keyword>
<dbReference type="InterPro" id="IPR011009">
    <property type="entry name" value="Kinase-like_dom_sf"/>
</dbReference>
<dbReference type="EC" id="2.7.11.1" evidence="1"/>